<keyword evidence="1" id="KW-0808">Transferase</keyword>
<dbReference type="PROSITE" id="PS51186">
    <property type="entry name" value="GNAT"/>
    <property type="match status" value="1"/>
</dbReference>
<dbReference type="InterPro" id="IPR050832">
    <property type="entry name" value="Bact_Acetyltransf"/>
</dbReference>
<name>A0A1W1VBK6_9PAST</name>
<evidence type="ECO:0000256" key="2">
    <source>
        <dbReference type="ARBA" id="ARBA00023315"/>
    </source>
</evidence>
<reference evidence="5" key="1">
    <citation type="submission" date="2017-04" db="EMBL/GenBank/DDBJ databases">
        <authorList>
            <person name="Varghese N."/>
            <person name="Submissions S."/>
        </authorList>
    </citation>
    <scope>NUCLEOTIDE SEQUENCE [LARGE SCALE GENOMIC DNA]</scope>
    <source>
        <strain evidence="5">DSM 23072</strain>
    </source>
</reference>
<dbReference type="InterPro" id="IPR016181">
    <property type="entry name" value="Acyl_CoA_acyltransferase"/>
</dbReference>
<keyword evidence="2" id="KW-0012">Acyltransferase</keyword>
<keyword evidence="5" id="KW-1185">Reference proteome</keyword>
<organism evidence="4 5">
    <name type="scientific">Pasteurella testudinis DSM 23072</name>
    <dbReference type="NCBI Taxonomy" id="1122938"/>
    <lineage>
        <taxon>Bacteria</taxon>
        <taxon>Pseudomonadati</taxon>
        <taxon>Pseudomonadota</taxon>
        <taxon>Gammaproteobacteria</taxon>
        <taxon>Pasteurellales</taxon>
        <taxon>Pasteurellaceae</taxon>
        <taxon>Pasteurella</taxon>
    </lineage>
</organism>
<dbReference type="EMBL" id="FWWV01000069">
    <property type="protein sequence ID" value="SMB90705.1"/>
    <property type="molecule type" value="Genomic_DNA"/>
</dbReference>
<feature type="domain" description="N-acetyltransferase" evidence="3">
    <location>
        <begin position="8"/>
        <end position="152"/>
    </location>
</feature>
<evidence type="ECO:0000313" key="4">
    <source>
        <dbReference type="EMBL" id="SMB90705.1"/>
    </source>
</evidence>
<dbReference type="Proteomes" id="UP000192408">
    <property type="component" value="Unassembled WGS sequence"/>
</dbReference>
<dbReference type="Gene3D" id="3.40.630.30">
    <property type="match status" value="1"/>
</dbReference>
<evidence type="ECO:0000256" key="1">
    <source>
        <dbReference type="ARBA" id="ARBA00022679"/>
    </source>
</evidence>
<gene>
    <name evidence="4" type="ORF">SAMN05660772_01590</name>
</gene>
<sequence>MATALSALTIRLMQMDDYAQVAELWQNTPGMGMSELDDSEQGICAFLAFNPNLNFVAEIDQQLVGVIMCGYDGRRATIYHMAVAQTQQGNGVGTALLQRLQRQLSEQNISKARLLVFADNQSGNRFWAKQGWTLQNALNYYSKDFSKTENEGQQQ</sequence>
<dbReference type="CDD" id="cd04301">
    <property type="entry name" value="NAT_SF"/>
    <property type="match status" value="1"/>
</dbReference>
<dbReference type="Pfam" id="PF00583">
    <property type="entry name" value="Acetyltransf_1"/>
    <property type="match status" value="1"/>
</dbReference>
<keyword evidence="4" id="KW-0689">Ribosomal protein</keyword>
<evidence type="ECO:0000259" key="3">
    <source>
        <dbReference type="PROSITE" id="PS51186"/>
    </source>
</evidence>
<accession>A0A1W1VBK6</accession>
<dbReference type="AlphaFoldDB" id="A0A1W1VBK6"/>
<dbReference type="STRING" id="1122938.SAMN05660772_01590"/>
<protein>
    <submittedName>
        <fullName evidence="4">Ribosomal protein S18 acetylase RimI</fullName>
    </submittedName>
</protein>
<dbReference type="SUPFAM" id="SSF55729">
    <property type="entry name" value="Acyl-CoA N-acyltransferases (Nat)"/>
    <property type="match status" value="1"/>
</dbReference>
<dbReference type="PANTHER" id="PTHR43877">
    <property type="entry name" value="AMINOALKYLPHOSPHONATE N-ACETYLTRANSFERASE-RELATED-RELATED"/>
    <property type="match status" value="1"/>
</dbReference>
<evidence type="ECO:0000313" key="5">
    <source>
        <dbReference type="Proteomes" id="UP000192408"/>
    </source>
</evidence>
<keyword evidence="4" id="KW-0687">Ribonucleoprotein</keyword>
<proteinExistence type="predicted"/>
<dbReference type="GO" id="GO:0005840">
    <property type="term" value="C:ribosome"/>
    <property type="evidence" value="ECO:0007669"/>
    <property type="project" value="UniProtKB-KW"/>
</dbReference>
<dbReference type="InterPro" id="IPR000182">
    <property type="entry name" value="GNAT_dom"/>
</dbReference>
<dbReference type="GO" id="GO:0016747">
    <property type="term" value="F:acyltransferase activity, transferring groups other than amino-acyl groups"/>
    <property type="evidence" value="ECO:0007669"/>
    <property type="project" value="InterPro"/>
</dbReference>